<name>A0A5R9J7Z0_9PROT</name>
<feature type="transmembrane region" description="Helical" evidence="1">
    <location>
        <begin position="430"/>
        <end position="453"/>
    </location>
</feature>
<dbReference type="EMBL" id="VCDI01000002">
    <property type="protein sequence ID" value="TLU73089.1"/>
    <property type="molecule type" value="Genomic_DNA"/>
</dbReference>
<proteinExistence type="predicted"/>
<comment type="caution">
    <text evidence="2">The sequence shown here is derived from an EMBL/GenBank/DDBJ whole genome shotgun (WGS) entry which is preliminary data.</text>
</comment>
<dbReference type="AlphaFoldDB" id="A0A5R9J7Z0"/>
<protein>
    <submittedName>
        <fullName evidence="2">DUF2142 domain-containing protein</fullName>
    </submittedName>
</protein>
<dbReference type="OrthoDB" id="2220917at2"/>
<feature type="transmembrane region" description="Helical" evidence="1">
    <location>
        <begin position="257"/>
        <end position="277"/>
    </location>
</feature>
<keyword evidence="1" id="KW-0812">Transmembrane</keyword>
<evidence type="ECO:0000313" key="2">
    <source>
        <dbReference type="EMBL" id="TLU73089.1"/>
    </source>
</evidence>
<feature type="transmembrane region" description="Helical" evidence="1">
    <location>
        <begin position="367"/>
        <end position="388"/>
    </location>
</feature>
<sequence>MAMSLGTLSKRPDLLAALFCAYATMAVIVLALLMPPFQAADELTQFERADQVALGALVATATPDGSTGGRIDRAIPAAGALFDGIRFHPEHKVNRPMLDAAGAIAWKPAGRGKVPFPNTAIYPPVLYGPAAIAIDVGRITRLSVPRTLALARLVAGASSIAIAVLAIAGAGEMAPFLFTLLCLPMPLALFASVSQDGPMIALATLAASRLRAVFRHQGRGLVVACLALALVLMARPPYLPVACILLAPPALSMRRRLAAFAAVILPTVCWSVVARHWSQLPASAVAISRQLHALGAAPWRFPEVVANSIADDVHAGLNWGREFIGVLGWLDTPLPLPYYAAAGAVLLAALASSCPQELPALPGRVRLAVACCIAAACLAILFFQYLSWTPTGARFIEGVQGRYFLPLALLSPLVLPRLRMPASRLRATIRIVLCIVPAFSIALVVRAIVWRYYL</sequence>
<keyword evidence="1" id="KW-1133">Transmembrane helix</keyword>
<evidence type="ECO:0000256" key="1">
    <source>
        <dbReference type="SAM" id="Phobius"/>
    </source>
</evidence>
<feature type="transmembrane region" description="Helical" evidence="1">
    <location>
        <begin position="220"/>
        <end position="245"/>
    </location>
</feature>
<evidence type="ECO:0000313" key="3">
    <source>
        <dbReference type="Proteomes" id="UP000305654"/>
    </source>
</evidence>
<feature type="transmembrane region" description="Helical" evidence="1">
    <location>
        <begin position="400"/>
        <end position="418"/>
    </location>
</feature>
<feature type="transmembrane region" description="Helical" evidence="1">
    <location>
        <begin position="148"/>
        <end position="167"/>
    </location>
</feature>
<dbReference type="RefSeq" id="WP_138325162.1">
    <property type="nucleotide sequence ID" value="NZ_VCDI01000002.1"/>
</dbReference>
<dbReference type="Proteomes" id="UP000305654">
    <property type="component" value="Unassembled WGS sequence"/>
</dbReference>
<gene>
    <name evidence="2" type="ORF">FE263_06545</name>
</gene>
<dbReference type="InterPro" id="IPR018674">
    <property type="entry name" value="DUF2142_membrane"/>
</dbReference>
<feature type="transmembrane region" description="Helical" evidence="1">
    <location>
        <begin position="14"/>
        <end position="33"/>
    </location>
</feature>
<keyword evidence="3" id="KW-1185">Reference proteome</keyword>
<organism evidence="2 3">
    <name type="scientific">Lichenicoccus roseus</name>
    <dbReference type="NCBI Taxonomy" id="2683649"/>
    <lineage>
        <taxon>Bacteria</taxon>
        <taxon>Pseudomonadati</taxon>
        <taxon>Pseudomonadota</taxon>
        <taxon>Alphaproteobacteria</taxon>
        <taxon>Acetobacterales</taxon>
        <taxon>Acetobacteraceae</taxon>
        <taxon>Lichenicoccus</taxon>
    </lineage>
</organism>
<reference evidence="2 3" key="1">
    <citation type="submission" date="2019-05" db="EMBL/GenBank/DDBJ databases">
        <authorList>
            <person name="Pankratov T."/>
            <person name="Grouzdev D."/>
        </authorList>
    </citation>
    <scope>NUCLEOTIDE SEQUENCE [LARGE SCALE GENOMIC DNA]</scope>
    <source>
        <strain evidence="2 3">KEBCLARHB70R</strain>
    </source>
</reference>
<keyword evidence="1" id="KW-0472">Membrane</keyword>
<accession>A0A5R9J7Z0</accession>
<dbReference type="Pfam" id="PF09913">
    <property type="entry name" value="DUF2142"/>
    <property type="match status" value="1"/>
</dbReference>